<dbReference type="PANTHER" id="PTHR21649">
    <property type="entry name" value="CHLOROPHYLL A/B BINDING PROTEIN"/>
    <property type="match status" value="1"/>
</dbReference>
<keyword evidence="6" id="KW-0732">Signal</keyword>
<feature type="binding site" evidence="5">
    <location>
        <position position="252"/>
    </location>
    <ligand>
        <name>chlorophyll a</name>
        <dbReference type="ChEBI" id="CHEBI:58416"/>
        <label>1</label>
    </ligand>
</feature>
<evidence type="ECO:0000256" key="6">
    <source>
        <dbReference type="SAM" id="SignalP"/>
    </source>
</evidence>
<feature type="binding site" evidence="5">
    <location>
        <position position="238"/>
    </location>
    <ligand>
        <name>chlorophyll a</name>
        <dbReference type="ChEBI" id="CHEBI:58416"/>
        <label>1</label>
    </ligand>
</feature>
<name>A0A7S2XDF3_9EUKA</name>
<evidence type="ECO:0008006" key="8">
    <source>
        <dbReference type="Google" id="ProtNLM"/>
    </source>
</evidence>
<sequence length="261" mass="28366">MMKIVLFALLSVAEATAPLRSFSKMASRSVLPKPATRPRSALQRKVSVKADAAAPSEKVAAEPAAPVAKKAEWKGIESLYGGLYDGQVFETYGWDPFGFSKKASKDTLLMFREAELAHSRTAMLAILGILTAERWHPVFPEATGTAMQQAAYVTEQYPAFWFAAGLHILANELLRAKKVFKNGGNKESYIFRPYSADAMTLKDDVIPGDLGFDPLGIKPEYEEGPGGMLERQNQEINNGRLAMLATAGVLAQEALTGQPQG</sequence>
<evidence type="ECO:0000256" key="4">
    <source>
        <dbReference type="ARBA" id="ARBA00022640"/>
    </source>
</evidence>
<evidence type="ECO:0000256" key="5">
    <source>
        <dbReference type="PIRSR" id="PIRSR601344-1"/>
    </source>
</evidence>
<feature type="binding site" evidence="5">
    <location>
        <position position="94"/>
    </location>
    <ligand>
        <name>chlorophyll a</name>
        <dbReference type="ChEBI" id="CHEBI:58416"/>
        <label>1</label>
    </ligand>
</feature>
<dbReference type="GO" id="GO:0016168">
    <property type="term" value="F:chlorophyll binding"/>
    <property type="evidence" value="ECO:0007669"/>
    <property type="project" value="UniProtKB-KW"/>
</dbReference>
<dbReference type="GO" id="GO:0009765">
    <property type="term" value="P:photosynthesis, light harvesting"/>
    <property type="evidence" value="ECO:0007669"/>
    <property type="project" value="InterPro"/>
</dbReference>
<feature type="chain" id="PRO_5030608226" description="Chloroplast light harvesting protein" evidence="6">
    <location>
        <begin position="16"/>
        <end position="261"/>
    </location>
</feature>
<feature type="binding site" description="axial binding residue" evidence="5">
    <location>
        <position position="120"/>
    </location>
    <ligand>
        <name>chlorophyll b</name>
        <dbReference type="ChEBI" id="CHEBI:61721"/>
        <label>1</label>
    </ligand>
    <ligandPart>
        <name>Mg</name>
        <dbReference type="ChEBI" id="CHEBI:25107"/>
    </ligandPart>
</feature>
<feature type="binding site" evidence="5">
    <location>
        <position position="240"/>
    </location>
    <ligand>
        <name>chlorophyll a</name>
        <dbReference type="ChEBI" id="CHEBI:58416"/>
        <label>1</label>
    </ligand>
</feature>
<dbReference type="AlphaFoldDB" id="A0A7S2XDF3"/>
<keyword evidence="5" id="KW-0148">Chlorophyll</keyword>
<dbReference type="SUPFAM" id="SSF103511">
    <property type="entry name" value="Chlorophyll a-b binding protein"/>
    <property type="match status" value="1"/>
</dbReference>
<dbReference type="GO" id="GO:0009507">
    <property type="term" value="C:chloroplast"/>
    <property type="evidence" value="ECO:0007669"/>
    <property type="project" value="UniProtKB-SubCell"/>
</dbReference>
<dbReference type="Pfam" id="PF00504">
    <property type="entry name" value="Chloroa_b-bind"/>
    <property type="match status" value="1"/>
</dbReference>
<feature type="binding site" evidence="5">
    <location>
        <position position="100"/>
    </location>
    <ligand>
        <name>chlorophyll a</name>
        <dbReference type="ChEBI" id="CHEBI:58416"/>
        <label>1</label>
    </ligand>
</feature>
<feature type="binding site" evidence="5">
    <location>
        <position position="235"/>
    </location>
    <ligand>
        <name>chlorophyll a</name>
        <dbReference type="ChEBI" id="CHEBI:58416"/>
        <label>1</label>
    </ligand>
</feature>
<feature type="binding site" evidence="5">
    <location>
        <position position="118"/>
    </location>
    <ligand>
        <name>chlorophyll a</name>
        <dbReference type="ChEBI" id="CHEBI:58416"/>
        <label>1</label>
    </ligand>
</feature>
<protein>
    <recommendedName>
        <fullName evidence="8">Chloroplast light harvesting protein</fullName>
    </recommendedName>
</protein>
<dbReference type="InterPro" id="IPR022796">
    <property type="entry name" value="Chloroa_b-bind"/>
</dbReference>
<feature type="binding site" evidence="5">
    <location>
        <position position="115"/>
    </location>
    <ligand>
        <name>chlorophyll a</name>
        <dbReference type="ChEBI" id="CHEBI:58416"/>
        <label>1</label>
    </ligand>
</feature>
<keyword evidence="2" id="KW-0150">Chloroplast</keyword>
<dbReference type="EMBL" id="HBHP01021469">
    <property type="protein sequence ID" value="CAD9769387.1"/>
    <property type="molecule type" value="Transcribed_RNA"/>
</dbReference>
<proteinExistence type="predicted"/>
<gene>
    <name evidence="7" type="ORF">LSP00402_LOCUS13369</name>
</gene>
<keyword evidence="3" id="KW-0602">Photosynthesis</keyword>
<keyword evidence="5" id="KW-0157">Chromophore</keyword>
<dbReference type="Gene3D" id="1.10.3460.10">
    <property type="entry name" value="Chlorophyll a/b binding protein domain"/>
    <property type="match status" value="1"/>
</dbReference>
<comment type="subcellular location">
    <subcellularLocation>
        <location evidence="1">Plastid</location>
        <location evidence="1">Chloroplast</location>
    </subcellularLocation>
</comment>
<dbReference type="InterPro" id="IPR001344">
    <property type="entry name" value="Chloro_AB-bd_pln"/>
</dbReference>
<accession>A0A7S2XDF3</accession>
<evidence type="ECO:0000256" key="3">
    <source>
        <dbReference type="ARBA" id="ARBA00022531"/>
    </source>
</evidence>
<evidence type="ECO:0000256" key="2">
    <source>
        <dbReference type="ARBA" id="ARBA00022528"/>
    </source>
</evidence>
<reference evidence="7" key="1">
    <citation type="submission" date="2021-01" db="EMBL/GenBank/DDBJ databases">
        <authorList>
            <person name="Corre E."/>
            <person name="Pelletier E."/>
            <person name="Niang G."/>
            <person name="Scheremetjew M."/>
            <person name="Finn R."/>
            <person name="Kale V."/>
            <person name="Holt S."/>
            <person name="Cochrane G."/>
            <person name="Meng A."/>
            <person name="Brown T."/>
            <person name="Cohen L."/>
        </authorList>
    </citation>
    <scope>NUCLEOTIDE SEQUENCE</scope>
    <source>
        <strain evidence="7">CCMP622</strain>
    </source>
</reference>
<feature type="signal peptide" evidence="6">
    <location>
        <begin position="1"/>
        <end position="15"/>
    </location>
</feature>
<organism evidence="7">
    <name type="scientific">Lotharella oceanica</name>
    <dbReference type="NCBI Taxonomy" id="641309"/>
    <lineage>
        <taxon>Eukaryota</taxon>
        <taxon>Sar</taxon>
        <taxon>Rhizaria</taxon>
        <taxon>Cercozoa</taxon>
        <taxon>Chlorarachniophyceae</taxon>
        <taxon>Lotharella</taxon>
    </lineage>
</organism>
<evidence type="ECO:0000256" key="1">
    <source>
        <dbReference type="ARBA" id="ARBA00004229"/>
    </source>
</evidence>
<dbReference type="GO" id="GO:0016020">
    <property type="term" value="C:membrane"/>
    <property type="evidence" value="ECO:0007669"/>
    <property type="project" value="InterPro"/>
</dbReference>
<evidence type="ECO:0000313" key="7">
    <source>
        <dbReference type="EMBL" id="CAD9769387.1"/>
    </source>
</evidence>
<keyword evidence="4" id="KW-0934">Plastid</keyword>